<accession>A0ABN8PVC9</accession>
<evidence type="ECO:0000313" key="1">
    <source>
        <dbReference type="EMBL" id="CAH3149582.1"/>
    </source>
</evidence>
<dbReference type="EMBL" id="CALNXK010000087">
    <property type="protein sequence ID" value="CAH3149582.1"/>
    <property type="molecule type" value="Genomic_DNA"/>
</dbReference>
<name>A0ABN8PVC9_9CNID</name>
<evidence type="ECO:0000313" key="2">
    <source>
        <dbReference type="Proteomes" id="UP001159405"/>
    </source>
</evidence>
<sequence>MKPLVSLPDETKLFLLNKVKAILQQFKTEADKIKTLNTVQFTVMSFFKVDDWDEIVKRFGPMVNNEKLLRFTVSQHASYDFQVFLKRLKEWESARHEAAEDTPVATLGVEEFTVKVTQSMEIFKLNFEGISLALGVVGFDDKLEVEEKCSEIVKLLSRLNFTVLSSFNCVIMCPVHWAHIVSETFTKEGASQTQQGFIYHKQQLKSRQGSKMQEVVSSFIVGHWASSRIVGKSHVNYATPPPNIVEVTSARIGEEYPVSFFKDIISWFSKDGDLILEVGYGDEVGM</sequence>
<protein>
    <submittedName>
        <fullName evidence="1">Uncharacterized protein</fullName>
    </submittedName>
</protein>
<reference evidence="1 2" key="1">
    <citation type="submission" date="2022-05" db="EMBL/GenBank/DDBJ databases">
        <authorList>
            <consortium name="Genoscope - CEA"/>
            <person name="William W."/>
        </authorList>
    </citation>
    <scope>NUCLEOTIDE SEQUENCE [LARGE SCALE GENOMIC DNA]</scope>
</reference>
<comment type="caution">
    <text evidence="1">The sequence shown here is derived from an EMBL/GenBank/DDBJ whole genome shotgun (WGS) entry which is preliminary data.</text>
</comment>
<organism evidence="1 2">
    <name type="scientific">Porites lobata</name>
    <dbReference type="NCBI Taxonomy" id="104759"/>
    <lineage>
        <taxon>Eukaryota</taxon>
        <taxon>Metazoa</taxon>
        <taxon>Cnidaria</taxon>
        <taxon>Anthozoa</taxon>
        <taxon>Hexacorallia</taxon>
        <taxon>Scleractinia</taxon>
        <taxon>Fungiina</taxon>
        <taxon>Poritidae</taxon>
        <taxon>Porites</taxon>
    </lineage>
</organism>
<dbReference type="Proteomes" id="UP001159405">
    <property type="component" value="Unassembled WGS sequence"/>
</dbReference>
<gene>
    <name evidence="1" type="ORF">PLOB_00047486</name>
</gene>
<keyword evidence="2" id="KW-1185">Reference proteome</keyword>
<proteinExistence type="predicted"/>